<evidence type="ECO:0000313" key="3">
    <source>
        <dbReference type="Proteomes" id="UP000824120"/>
    </source>
</evidence>
<name>A0A9J5Z009_SOLCO</name>
<feature type="compositionally biased region" description="Low complexity" evidence="1">
    <location>
        <begin position="48"/>
        <end position="57"/>
    </location>
</feature>
<gene>
    <name evidence="2" type="ORF">H5410_026771</name>
</gene>
<comment type="caution">
    <text evidence="2">The sequence shown here is derived from an EMBL/GenBank/DDBJ whole genome shotgun (WGS) entry which is preliminary data.</text>
</comment>
<protein>
    <submittedName>
        <fullName evidence="2">Uncharacterized protein</fullName>
    </submittedName>
</protein>
<evidence type="ECO:0000313" key="2">
    <source>
        <dbReference type="EMBL" id="KAG5605279.1"/>
    </source>
</evidence>
<evidence type="ECO:0000256" key="1">
    <source>
        <dbReference type="SAM" id="MobiDB-lite"/>
    </source>
</evidence>
<reference evidence="2 3" key="1">
    <citation type="submission" date="2020-09" db="EMBL/GenBank/DDBJ databases">
        <title>De no assembly of potato wild relative species, Solanum commersonii.</title>
        <authorList>
            <person name="Cho K."/>
        </authorList>
    </citation>
    <scope>NUCLEOTIDE SEQUENCE [LARGE SCALE GENOMIC DNA]</scope>
    <source>
        <strain evidence="2">LZ3.2</strain>
        <tissue evidence="2">Leaf</tissue>
    </source>
</reference>
<dbReference type="EMBL" id="JACXVP010000005">
    <property type="protein sequence ID" value="KAG5605279.1"/>
    <property type="molecule type" value="Genomic_DNA"/>
</dbReference>
<feature type="region of interest" description="Disordered" evidence="1">
    <location>
        <begin position="23"/>
        <end position="66"/>
    </location>
</feature>
<dbReference type="Proteomes" id="UP000824120">
    <property type="component" value="Chromosome 5"/>
</dbReference>
<organism evidence="2 3">
    <name type="scientific">Solanum commersonii</name>
    <name type="common">Commerson's wild potato</name>
    <name type="synonym">Commerson's nightshade</name>
    <dbReference type="NCBI Taxonomy" id="4109"/>
    <lineage>
        <taxon>Eukaryota</taxon>
        <taxon>Viridiplantae</taxon>
        <taxon>Streptophyta</taxon>
        <taxon>Embryophyta</taxon>
        <taxon>Tracheophyta</taxon>
        <taxon>Spermatophyta</taxon>
        <taxon>Magnoliopsida</taxon>
        <taxon>eudicotyledons</taxon>
        <taxon>Gunneridae</taxon>
        <taxon>Pentapetalae</taxon>
        <taxon>asterids</taxon>
        <taxon>lamiids</taxon>
        <taxon>Solanales</taxon>
        <taxon>Solanaceae</taxon>
        <taxon>Solanoideae</taxon>
        <taxon>Solaneae</taxon>
        <taxon>Solanum</taxon>
    </lineage>
</organism>
<sequence length="91" mass="9927">MQQSTPILINNEVEEVVAVPEISETSTQEVAKTSPSVVPDISETSPRASAESSASILEETDTADQPLCRARRRPTWMMDFKASVCAKILGY</sequence>
<dbReference type="AlphaFoldDB" id="A0A9J5Z009"/>
<accession>A0A9J5Z009</accession>
<keyword evidence="3" id="KW-1185">Reference proteome</keyword>
<proteinExistence type="predicted"/>
<feature type="compositionally biased region" description="Polar residues" evidence="1">
    <location>
        <begin position="23"/>
        <end position="47"/>
    </location>
</feature>